<keyword evidence="5" id="KW-0804">Transcription</keyword>
<feature type="compositionally biased region" description="Polar residues" evidence="7">
    <location>
        <begin position="31"/>
        <end position="41"/>
    </location>
</feature>
<evidence type="ECO:0000256" key="6">
    <source>
        <dbReference type="ARBA" id="ARBA00023242"/>
    </source>
</evidence>
<evidence type="ECO:0000256" key="3">
    <source>
        <dbReference type="ARBA" id="ARBA00023015"/>
    </source>
</evidence>
<sequence length="615" mass="69116">MSEIPTEAPSLTHAPSITSGTSTASRSTSSRGDNISSFEPLSLTSRLDHELSSEPSRMRTSSLSQHVSDHDQDYWQKNLQKCEKLHFLSHAFGGHAIYQPQQERMRPHMERFLRLEQLQSKTSGRLSPTLSPMISARDLLPSRSSCHILVDAYINTFENVLRILHIPTFLREYEHFWCQPLAFRALEVDDPFLCKLSIILALGTTVVSDFSFNSSSLRNQTSSWISYGKKWLARHMGSAHRSDINMAQILCLLALVRHVHDDEAEHSEGFHMHPGNFDLARIGMQMGFHRDPLLRSPDMPVLEVETRRRLWATMVELSLQHSLDEGLPSSLSPESFDCKSPSEITDEELESGLVSVDPNHKLETLTASTILVLLSRTQHLRLQCLHLANSPRASKSYNDSNYLASELYSAHRDNTNILRGMDKKPSGFQLQLLQAYTLEFIRALHQPFVEQSTSQSPFHYSRKVVMETAMRVLAWPPSLGLIAGPEDRDLQVHETDPCASLRIHGQGYLGRVQRQAAVSLSINIVSDLEDGVFGASCGASWKKTHSVIHETLLIVEHRVKVSSGAHGRKELLFLAAAEAYIKGLLGDLQQRDIEDAIYQAIESAVGLCYEAVDQR</sequence>
<dbReference type="GO" id="GO:0006351">
    <property type="term" value="P:DNA-templated transcription"/>
    <property type="evidence" value="ECO:0007669"/>
    <property type="project" value="InterPro"/>
</dbReference>
<proteinExistence type="predicted"/>
<dbReference type="EMBL" id="LYXU01000003">
    <property type="protein sequence ID" value="OBS22515.1"/>
    <property type="molecule type" value="Genomic_DNA"/>
</dbReference>
<keyword evidence="2" id="KW-0862">Zinc</keyword>
<dbReference type="PANTHER" id="PTHR31944:SF129">
    <property type="entry name" value="ASPYRIDONES CLUSTER REGULATOR APDR-RELATED"/>
    <property type="match status" value="1"/>
</dbReference>
<evidence type="ECO:0000256" key="1">
    <source>
        <dbReference type="ARBA" id="ARBA00022723"/>
    </source>
</evidence>
<dbReference type="CDD" id="cd12148">
    <property type="entry name" value="fungal_TF_MHR"/>
    <property type="match status" value="1"/>
</dbReference>
<dbReference type="Proteomes" id="UP000091967">
    <property type="component" value="Unassembled WGS sequence"/>
</dbReference>
<reference evidence="9 10" key="1">
    <citation type="submission" date="2016-06" db="EMBL/GenBank/DDBJ databases">
        <title>Living apart together: crosstalk between the core and supernumerary genomes in a fungal plant pathogen.</title>
        <authorList>
            <person name="Vanheule A."/>
            <person name="Audenaert K."/>
            <person name="Warris S."/>
            <person name="Van De Geest H."/>
            <person name="Schijlen E."/>
            <person name="Hofte M."/>
            <person name="De Saeger S."/>
            <person name="Haesaert G."/>
            <person name="Waalwijk C."/>
            <person name="Van Der Lee T."/>
        </authorList>
    </citation>
    <scope>NUCLEOTIDE SEQUENCE [LARGE SCALE GENOMIC DNA]</scope>
    <source>
        <strain evidence="9 10">2516</strain>
    </source>
</reference>
<organism evidence="9 10">
    <name type="scientific">Fusarium poae</name>
    <dbReference type="NCBI Taxonomy" id="36050"/>
    <lineage>
        <taxon>Eukaryota</taxon>
        <taxon>Fungi</taxon>
        <taxon>Dikarya</taxon>
        <taxon>Ascomycota</taxon>
        <taxon>Pezizomycotina</taxon>
        <taxon>Sordariomycetes</taxon>
        <taxon>Hypocreomycetidae</taxon>
        <taxon>Hypocreales</taxon>
        <taxon>Nectriaceae</taxon>
        <taxon>Fusarium</taxon>
    </lineage>
</organism>
<evidence type="ECO:0000256" key="7">
    <source>
        <dbReference type="SAM" id="MobiDB-lite"/>
    </source>
</evidence>
<keyword evidence="3" id="KW-0805">Transcription regulation</keyword>
<accession>A0A1B8APT6</accession>
<dbReference type="GO" id="GO:0000978">
    <property type="term" value="F:RNA polymerase II cis-regulatory region sequence-specific DNA binding"/>
    <property type="evidence" value="ECO:0007669"/>
    <property type="project" value="TreeGrafter"/>
</dbReference>
<keyword evidence="6" id="KW-0539">Nucleus</keyword>
<feature type="domain" description="Xylanolytic transcriptional activator regulatory" evidence="8">
    <location>
        <begin position="151"/>
        <end position="379"/>
    </location>
</feature>
<feature type="compositionally biased region" description="Low complexity" evidence="7">
    <location>
        <begin position="16"/>
        <end position="30"/>
    </location>
</feature>
<keyword evidence="10" id="KW-1185">Reference proteome</keyword>
<evidence type="ECO:0000313" key="9">
    <source>
        <dbReference type="EMBL" id="OBS22515.1"/>
    </source>
</evidence>
<protein>
    <recommendedName>
        <fullName evidence="8">Xylanolytic transcriptional activator regulatory domain-containing protein</fullName>
    </recommendedName>
</protein>
<dbReference type="Pfam" id="PF04082">
    <property type="entry name" value="Fungal_trans"/>
    <property type="match status" value="1"/>
</dbReference>
<dbReference type="InterPro" id="IPR051430">
    <property type="entry name" value="Fungal_TF_Env_Response"/>
</dbReference>
<dbReference type="PANTHER" id="PTHR31944">
    <property type="entry name" value="HEME-RESPONSIVE ZINC FINGER TRANSCRIPTION FACTOR HAP1"/>
    <property type="match status" value="1"/>
</dbReference>
<name>A0A1B8APT6_FUSPO</name>
<feature type="region of interest" description="Disordered" evidence="7">
    <location>
        <begin position="46"/>
        <end position="65"/>
    </location>
</feature>
<evidence type="ECO:0000256" key="2">
    <source>
        <dbReference type="ARBA" id="ARBA00022833"/>
    </source>
</evidence>
<feature type="region of interest" description="Disordered" evidence="7">
    <location>
        <begin position="1"/>
        <end position="41"/>
    </location>
</feature>
<dbReference type="GO" id="GO:0001228">
    <property type="term" value="F:DNA-binding transcription activator activity, RNA polymerase II-specific"/>
    <property type="evidence" value="ECO:0007669"/>
    <property type="project" value="TreeGrafter"/>
</dbReference>
<dbReference type="OMA" id="QWHAILA"/>
<dbReference type="InterPro" id="IPR007219">
    <property type="entry name" value="XnlR_reg_dom"/>
</dbReference>
<dbReference type="GO" id="GO:0005634">
    <property type="term" value="C:nucleus"/>
    <property type="evidence" value="ECO:0007669"/>
    <property type="project" value="TreeGrafter"/>
</dbReference>
<evidence type="ECO:0000313" key="10">
    <source>
        <dbReference type="Proteomes" id="UP000091967"/>
    </source>
</evidence>
<feature type="compositionally biased region" description="Polar residues" evidence="7">
    <location>
        <begin position="53"/>
        <end position="65"/>
    </location>
</feature>
<dbReference type="GO" id="GO:0008270">
    <property type="term" value="F:zinc ion binding"/>
    <property type="evidence" value="ECO:0007669"/>
    <property type="project" value="InterPro"/>
</dbReference>
<keyword evidence="4" id="KW-0238">DNA-binding</keyword>
<evidence type="ECO:0000259" key="8">
    <source>
        <dbReference type="Pfam" id="PF04082"/>
    </source>
</evidence>
<comment type="caution">
    <text evidence="9">The sequence shown here is derived from an EMBL/GenBank/DDBJ whole genome shotgun (WGS) entry which is preliminary data.</text>
</comment>
<evidence type="ECO:0000256" key="4">
    <source>
        <dbReference type="ARBA" id="ARBA00023125"/>
    </source>
</evidence>
<gene>
    <name evidence="9" type="ORF">FPOA_08852</name>
</gene>
<evidence type="ECO:0000256" key="5">
    <source>
        <dbReference type="ARBA" id="ARBA00023163"/>
    </source>
</evidence>
<dbReference type="STRING" id="36050.A0A1B8APT6"/>
<keyword evidence="1" id="KW-0479">Metal-binding</keyword>
<dbReference type="AlphaFoldDB" id="A0A1B8APT6"/>